<feature type="region of interest" description="Disordered" evidence="8">
    <location>
        <begin position="1"/>
        <end position="23"/>
    </location>
</feature>
<dbReference type="PANTHER" id="PTHR13094:SF1">
    <property type="entry name" value="NADH DEHYDROGENASE [UBIQUINONE] 1 BETA SUBCOMPLEX SUBUNIT 10"/>
    <property type="match status" value="1"/>
</dbReference>
<dbReference type="EMBL" id="HBHY01001107">
    <property type="protein sequence ID" value="CAE0125704.1"/>
    <property type="molecule type" value="Transcribed_RNA"/>
</dbReference>
<protein>
    <recommendedName>
        <fullName evidence="10">NADH dehydrogenase [ubiquinone] 1 beta subcomplex subunit 10-B</fullName>
    </recommendedName>
</protein>
<keyword evidence="4" id="KW-0999">Mitochondrion inner membrane</keyword>
<gene>
    <name evidence="9" type="ORF">PSIN1315_LOCUS704</name>
</gene>
<evidence type="ECO:0000256" key="3">
    <source>
        <dbReference type="ARBA" id="ARBA00022660"/>
    </source>
</evidence>
<organism evidence="9">
    <name type="scientific">Prasinoderma singulare</name>
    <dbReference type="NCBI Taxonomy" id="676789"/>
    <lineage>
        <taxon>Eukaryota</taxon>
        <taxon>Viridiplantae</taxon>
        <taxon>Prasinodermophyta</taxon>
        <taxon>Prasinodermophyceae</taxon>
        <taxon>Prasinodermales</taxon>
        <taxon>Prasinodermaceae</taxon>
        <taxon>Prasinoderma</taxon>
    </lineage>
</organism>
<evidence type="ECO:0000256" key="1">
    <source>
        <dbReference type="ARBA" id="ARBA00004443"/>
    </source>
</evidence>
<accession>A0A7S3B5P1</accession>
<evidence type="ECO:0000256" key="2">
    <source>
        <dbReference type="ARBA" id="ARBA00022448"/>
    </source>
</evidence>
<evidence type="ECO:0000256" key="5">
    <source>
        <dbReference type="ARBA" id="ARBA00022982"/>
    </source>
</evidence>
<evidence type="ECO:0000313" key="9">
    <source>
        <dbReference type="EMBL" id="CAE0125704.1"/>
    </source>
</evidence>
<keyword evidence="2" id="KW-0813">Transport</keyword>
<proteinExistence type="predicted"/>
<evidence type="ECO:0000256" key="4">
    <source>
        <dbReference type="ARBA" id="ARBA00022792"/>
    </source>
</evidence>
<reference evidence="9" key="1">
    <citation type="submission" date="2021-01" db="EMBL/GenBank/DDBJ databases">
        <authorList>
            <person name="Corre E."/>
            <person name="Pelletier E."/>
            <person name="Niang G."/>
            <person name="Scheremetjew M."/>
            <person name="Finn R."/>
            <person name="Kale V."/>
            <person name="Holt S."/>
            <person name="Cochrane G."/>
            <person name="Meng A."/>
            <person name="Brown T."/>
            <person name="Cohen L."/>
        </authorList>
    </citation>
    <scope>NUCLEOTIDE SEQUENCE</scope>
    <source>
        <strain evidence="9">RCC927</strain>
    </source>
</reference>
<evidence type="ECO:0000256" key="6">
    <source>
        <dbReference type="ARBA" id="ARBA00023128"/>
    </source>
</evidence>
<keyword evidence="7" id="KW-0472">Membrane</keyword>
<dbReference type="GO" id="GO:0005743">
    <property type="term" value="C:mitochondrial inner membrane"/>
    <property type="evidence" value="ECO:0007669"/>
    <property type="project" value="UniProtKB-SubCell"/>
</dbReference>
<dbReference type="InterPro" id="IPR039993">
    <property type="entry name" value="NDUFB10"/>
</dbReference>
<dbReference type="AlphaFoldDB" id="A0A7S3B5P1"/>
<name>A0A7S3B5P1_9VIRI</name>
<evidence type="ECO:0000256" key="8">
    <source>
        <dbReference type="SAM" id="MobiDB-lite"/>
    </source>
</evidence>
<comment type="subcellular location">
    <subcellularLocation>
        <location evidence="1">Mitochondrion inner membrane</location>
        <topology evidence="1">Peripheral membrane protein</topology>
        <orientation evidence="1">Matrix side</orientation>
    </subcellularLocation>
</comment>
<evidence type="ECO:0000256" key="7">
    <source>
        <dbReference type="ARBA" id="ARBA00023136"/>
    </source>
</evidence>
<evidence type="ECO:0008006" key="10">
    <source>
        <dbReference type="Google" id="ProtNLM"/>
    </source>
</evidence>
<keyword evidence="3" id="KW-0679">Respiratory chain</keyword>
<keyword evidence="5" id="KW-0249">Electron transport</keyword>
<keyword evidence="6" id="KW-0496">Mitochondrion</keyword>
<sequence length="101" mass="11819">MGSSSEHVSFRPPPPYDAERRNSDMVARNEHIEMVGREMLVQIGRKQNIQEKLRQCWLREGVNHYENCRELAHKYKEATEAVGMGWKYSYTNHAAEKPAEE</sequence>
<dbReference type="PANTHER" id="PTHR13094">
    <property type="entry name" value="NADH-UBIQUINONE OXIDOREDUCTASE PDSW SUBUNIT"/>
    <property type="match status" value="1"/>
</dbReference>